<keyword evidence="3" id="KW-1185">Reference proteome</keyword>
<dbReference type="GO" id="GO:0070828">
    <property type="term" value="P:heterochromatin organization"/>
    <property type="evidence" value="ECO:0007669"/>
    <property type="project" value="TreeGrafter"/>
</dbReference>
<dbReference type="PhylomeDB" id="T1J3X3"/>
<dbReference type="EMBL" id="JH431832">
    <property type="status" value="NOT_ANNOTATED_CDS"/>
    <property type="molecule type" value="Genomic_DNA"/>
</dbReference>
<dbReference type="eggNOG" id="KOG1079">
    <property type="taxonomic scope" value="Eukaryota"/>
</dbReference>
<dbReference type="Gene3D" id="2.20.110.10">
    <property type="entry name" value="Histone H3 K4-specific methyltransferase SET7/9 N-terminal domain"/>
    <property type="match status" value="1"/>
</dbReference>
<dbReference type="STRING" id="126957.T1J3X3"/>
<dbReference type="Gene3D" id="2.170.270.10">
    <property type="entry name" value="SET domain"/>
    <property type="match status" value="1"/>
</dbReference>
<protein>
    <recommendedName>
        <fullName evidence="1">SET domain-containing protein</fullName>
    </recommendedName>
</protein>
<dbReference type="GO" id="GO:0003682">
    <property type="term" value="F:chromatin binding"/>
    <property type="evidence" value="ECO:0007669"/>
    <property type="project" value="TreeGrafter"/>
</dbReference>
<proteinExistence type="predicted"/>
<dbReference type="Proteomes" id="UP000014500">
    <property type="component" value="Unassembled WGS sequence"/>
</dbReference>
<dbReference type="InterPro" id="IPR046341">
    <property type="entry name" value="SET_dom_sf"/>
</dbReference>
<dbReference type="SUPFAM" id="SSF82199">
    <property type="entry name" value="SET domain"/>
    <property type="match status" value="1"/>
</dbReference>
<reference evidence="3" key="1">
    <citation type="submission" date="2011-05" db="EMBL/GenBank/DDBJ databases">
        <authorList>
            <person name="Richards S.R."/>
            <person name="Qu J."/>
            <person name="Jiang H."/>
            <person name="Jhangiani S.N."/>
            <person name="Agravi P."/>
            <person name="Goodspeed R."/>
            <person name="Gross S."/>
            <person name="Mandapat C."/>
            <person name="Jackson L."/>
            <person name="Mathew T."/>
            <person name="Pu L."/>
            <person name="Thornton R."/>
            <person name="Saada N."/>
            <person name="Wilczek-Boney K.B."/>
            <person name="Lee S."/>
            <person name="Kovar C."/>
            <person name="Wu Y."/>
            <person name="Scherer S.E."/>
            <person name="Worley K.C."/>
            <person name="Muzny D.M."/>
            <person name="Gibbs R."/>
        </authorList>
    </citation>
    <scope>NUCLEOTIDE SEQUENCE</scope>
    <source>
        <strain evidence="3">Brora</strain>
    </source>
</reference>
<evidence type="ECO:0000313" key="3">
    <source>
        <dbReference type="Proteomes" id="UP000014500"/>
    </source>
</evidence>
<evidence type="ECO:0000259" key="1">
    <source>
        <dbReference type="PROSITE" id="PS50280"/>
    </source>
</evidence>
<dbReference type="OMA" id="RINSEEM"/>
<feature type="domain" description="SET" evidence="1">
    <location>
        <begin position="243"/>
        <end position="365"/>
    </location>
</feature>
<dbReference type="GO" id="GO:0008170">
    <property type="term" value="F:N-methyltransferase activity"/>
    <property type="evidence" value="ECO:0007669"/>
    <property type="project" value="UniProtKB-ARBA"/>
</dbReference>
<dbReference type="GO" id="GO:0008757">
    <property type="term" value="F:S-adenosylmethionine-dependent methyltransferase activity"/>
    <property type="evidence" value="ECO:0007669"/>
    <property type="project" value="UniProtKB-ARBA"/>
</dbReference>
<dbReference type="HOGENOM" id="CLU_706619_0_0_1"/>
<dbReference type="GO" id="GO:0005694">
    <property type="term" value="C:chromosome"/>
    <property type="evidence" value="ECO:0007669"/>
    <property type="project" value="TreeGrafter"/>
</dbReference>
<dbReference type="EnsemblMetazoa" id="SMAR008297-RA">
    <property type="protein sequence ID" value="SMAR008297-PA"/>
    <property type="gene ID" value="SMAR008297"/>
</dbReference>
<reference evidence="2" key="2">
    <citation type="submission" date="2015-02" db="UniProtKB">
        <authorList>
            <consortium name="EnsemblMetazoa"/>
        </authorList>
    </citation>
    <scope>IDENTIFICATION</scope>
</reference>
<dbReference type="PROSITE" id="PS50280">
    <property type="entry name" value="SET"/>
    <property type="match status" value="1"/>
</dbReference>
<dbReference type="AlphaFoldDB" id="T1J3X3"/>
<name>T1J3X3_STRMM</name>
<dbReference type="SMART" id="SM00317">
    <property type="entry name" value="SET"/>
    <property type="match status" value="1"/>
</dbReference>
<dbReference type="PANTHER" id="PTHR46820">
    <property type="entry name" value="HISTONE-LYSINE N-METHYLTRANSFERASE SETD7"/>
    <property type="match status" value="1"/>
</dbReference>
<dbReference type="GO" id="GO:0005634">
    <property type="term" value="C:nucleus"/>
    <property type="evidence" value="ECO:0007669"/>
    <property type="project" value="TreeGrafter"/>
</dbReference>
<organism evidence="2 3">
    <name type="scientific">Strigamia maritima</name>
    <name type="common">European centipede</name>
    <name type="synonym">Geophilus maritimus</name>
    <dbReference type="NCBI Taxonomy" id="126957"/>
    <lineage>
        <taxon>Eukaryota</taxon>
        <taxon>Metazoa</taxon>
        <taxon>Ecdysozoa</taxon>
        <taxon>Arthropoda</taxon>
        <taxon>Myriapoda</taxon>
        <taxon>Chilopoda</taxon>
        <taxon>Pleurostigmophora</taxon>
        <taxon>Geophilomorpha</taxon>
        <taxon>Linotaeniidae</taxon>
        <taxon>Strigamia</taxon>
    </lineage>
</organism>
<dbReference type="InterPro" id="IPR001214">
    <property type="entry name" value="SET_dom"/>
</dbReference>
<sequence>MKTGNLVLDTLFPRKMPNFRTPMSRKLVGGIYIYRRNIVPNQYKYEKTQNPRKIEDCNLTFGDENSISEKQIIVREKDEKMEQFNFTYTKEDEKTEEEFNFTCTTKKEAQNDNEDATDDQCILVEEIDNEKNIVMSGYYKKGKKFGTWWFNSQDGSALIGELDSDGKLNGLNIAYLYPDRWTALVGLFEDGLMIKAKLARVSKITRNVPEFYFVPSSAEYKYDISSHDCISSDPLLPDPYEEERVHVKQSKIMGADEGLFSKLDLGPGVIVSFYNGVRLGNDEVDARSWDENGYTMIVNEHEVLDVPPELVDTRRYCATLGHKINHSFQPNCVTELFTHPRFGRTVAVRTKQSIKKGEELTINYGYGLRINSEEMDVPDWYRRQLELFVNS</sequence>
<evidence type="ECO:0000313" key="2">
    <source>
        <dbReference type="EnsemblMetazoa" id="SMAR008297-PA"/>
    </source>
</evidence>
<accession>T1J3X3</accession>
<dbReference type="PANTHER" id="PTHR46820:SF1">
    <property type="entry name" value="HISTONE-LYSINE N-METHYLTRANSFERASE SETD7"/>
    <property type="match status" value="1"/>
</dbReference>
<dbReference type="SUPFAM" id="SSF82185">
    <property type="entry name" value="Histone H3 K4-specific methyltransferase SET7/9 N-terminal domain"/>
    <property type="match status" value="1"/>
</dbReference>
<dbReference type="Pfam" id="PF22648">
    <property type="entry name" value="SET7_N"/>
    <property type="match status" value="1"/>
</dbReference>
<dbReference type="GO" id="GO:0008276">
    <property type="term" value="F:protein methyltransferase activity"/>
    <property type="evidence" value="ECO:0007669"/>
    <property type="project" value="UniProtKB-ARBA"/>
</dbReference>
<dbReference type="Pfam" id="PF00856">
    <property type="entry name" value="SET"/>
    <property type="match status" value="1"/>
</dbReference>
<dbReference type="InterPro" id="IPR054533">
    <property type="entry name" value="SETD7_N"/>
</dbReference>